<proteinExistence type="predicted"/>
<name>A0A3L0X0L4_ECOLX</name>
<dbReference type="InterPro" id="IPR007487">
    <property type="entry name" value="ABC_transpt-TYRBP-like"/>
</dbReference>
<reference evidence="1" key="1">
    <citation type="submission" date="2018-10" db="EMBL/GenBank/DDBJ databases">
        <authorList>
            <consortium name="NARMS: The National Antimicrobial Resistance Monitoring System"/>
        </authorList>
    </citation>
    <scope>NUCLEOTIDE SEQUENCE [LARGE SCALE GENOMIC DNA]</scope>
    <source>
        <strain evidence="1">CVM N17EC0388</strain>
    </source>
</reference>
<dbReference type="PANTHER" id="PTHR35271">
    <property type="entry name" value="ABC TRANSPORTER, SUBSTRATE-BINDING LIPOPROTEIN-RELATED"/>
    <property type="match status" value="1"/>
</dbReference>
<evidence type="ECO:0000313" key="1">
    <source>
        <dbReference type="EMBL" id="MHO04401.1"/>
    </source>
</evidence>
<accession>A0A3L0X0L4</accession>
<dbReference type="Pfam" id="PF04392">
    <property type="entry name" value="ABC_sub_bind"/>
    <property type="match status" value="1"/>
</dbReference>
<dbReference type="AlphaFoldDB" id="A0A3L0X0L4"/>
<organism evidence="1">
    <name type="scientific">Escherichia coli</name>
    <dbReference type="NCBI Taxonomy" id="562"/>
    <lineage>
        <taxon>Bacteria</taxon>
        <taxon>Pseudomonadati</taxon>
        <taxon>Pseudomonadota</taxon>
        <taxon>Gammaproteobacteria</taxon>
        <taxon>Enterobacterales</taxon>
        <taxon>Enterobacteriaceae</taxon>
        <taxon>Escherichia</taxon>
    </lineage>
</organism>
<sequence>MSQVSSFSMGADMAKTLLLLLCILPCRLWAAEILVISSYHAEYLWDQSYNASLQTHLNGKHHISHFYMDTKRRPHDEFDLMAEQALAFYRQLKPDLVVLGDDNAINYLATEIASLGTPVVFLGMNENPRHKGLVGHPKITGVLERPLLKRNISEMSQLMGGIKKALVLFDSSNVALTAIEDEFKTQTDLRVGHTRVNSQLIGDYSLWQEAVLNAKKNGYDAIFIGLYHTLVDDTGKHVSEQTVLAWASVHSPVPLFCFWEFSVGTGKAIGGLVLDGRDQGAKAAELVNAILAGAQPRMLAPRAAVRGEYVFSKHELARWQLTVPEKWQGKTQWRD</sequence>
<dbReference type="Gene3D" id="3.40.50.2300">
    <property type="match status" value="2"/>
</dbReference>
<gene>
    <name evidence="1" type="ORF">D9F05_08465</name>
</gene>
<comment type="caution">
    <text evidence="1">The sequence shown here is derived from an EMBL/GenBank/DDBJ whole genome shotgun (WGS) entry which is preliminary data.</text>
</comment>
<dbReference type="EMBL" id="RNRV01000011">
    <property type="protein sequence ID" value="MHO04401.1"/>
    <property type="molecule type" value="Genomic_DNA"/>
</dbReference>
<dbReference type="PANTHER" id="PTHR35271:SF1">
    <property type="entry name" value="ABC TRANSPORTER, SUBSTRATE-BINDING LIPOPROTEIN"/>
    <property type="match status" value="1"/>
</dbReference>
<protein>
    <recommendedName>
        <fullName evidence="2">Sugar ABC transporter ATPase</fullName>
    </recommendedName>
</protein>
<evidence type="ECO:0008006" key="2">
    <source>
        <dbReference type="Google" id="ProtNLM"/>
    </source>
</evidence>